<dbReference type="EMBL" id="SLZV01000017">
    <property type="protein sequence ID" value="TCS66808.1"/>
    <property type="molecule type" value="Genomic_DNA"/>
</dbReference>
<reference evidence="2 3" key="2">
    <citation type="submission" date="2019-03" db="EMBL/GenBank/DDBJ databases">
        <title>Genomic Encyclopedia of Type Strains, Phase IV (KMG-IV): sequencing the most valuable type-strain genomes for metagenomic binning, comparative biology and taxonomic classification.</title>
        <authorList>
            <person name="Goeker M."/>
        </authorList>
    </citation>
    <scope>NUCLEOTIDE SEQUENCE [LARGE SCALE GENOMIC DNA]</scope>
    <source>
        <strain evidence="2 3">DSM 103426</strain>
    </source>
</reference>
<keyword evidence="4" id="KW-1185">Reference proteome</keyword>
<evidence type="ECO:0000313" key="4">
    <source>
        <dbReference type="Proteomes" id="UP000702954"/>
    </source>
</evidence>
<accession>A0A4R3JKI0</accession>
<dbReference type="AlphaFoldDB" id="A0A4R3JKI0"/>
<gene>
    <name evidence="2" type="ORF">EDD74_11765</name>
    <name evidence="1" type="ORF">FAEUMB_12560</name>
</gene>
<evidence type="ECO:0000313" key="1">
    <source>
        <dbReference type="EMBL" id="GBU04715.1"/>
    </source>
</evidence>
<evidence type="ECO:0000313" key="2">
    <source>
        <dbReference type="EMBL" id="TCS66808.1"/>
    </source>
</evidence>
<reference evidence="1 4" key="1">
    <citation type="journal article" date="2018" name="Int. J. Syst. Evol. Microbiol.">
        <title>Draft Genome Sequence of Faecalimonas umbilicata JCM 30896T, an Acetate-Producing Bacterium Isolated from Human Feces.</title>
        <authorList>
            <person name="Sakamoto M."/>
            <person name="Ikeyama N."/>
            <person name="Yuki M."/>
            <person name="Ohkuma M."/>
        </authorList>
    </citation>
    <scope>NUCLEOTIDE SEQUENCE [LARGE SCALE GENOMIC DNA]</scope>
    <source>
        <strain evidence="1 4">EGH7</strain>
    </source>
</reference>
<dbReference type="Proteomes" id="UP000702954">
    <property type="component" value="Unassembled WGS sequence"/>
</dbReference>
<protein>
    <submittedName>
        <fullName evidence="2">Uncharacterized protein DUF4869</fullName>
    </submittedName>
</protein>
<proteinExistence type="predicted"/>
<comment type="caution">
    <text evidence="2">The sequence shown here is derived from an EMBL/GenBank/DDBJ whole genome shotgun (WGS) entry which is preliminary data.</text>
</comment>
<dbReference type="RefSeq" id="WP_008976844.1">
    <property type="nucleotide sequence ID" value="NZ_BHEO01000005.1"/>
</dbReference>
<dbReference type="EMBL" id="BHEO01000005">
    <property type="protein sequence ID" value="GBU04715.1"/>
    <property type="molecule type" value="Genomic_DNA"/>
</dbReference>
<organism evidence="2 3">
    <name type="scientific">Faecalimonas umbilicata</name>
    <dbReference type="NCBI Taxonomy" id="1912855"/>
    <lineage>
        <taxon>Bacteria</taxon>
        <taxon>Bacillati</taxon>
        <taxon>Bacillota</taxon>
        <taxon>Clostridia</taxon>
        <taxon>Lachnospirales</taxon>
        <taxon>Lachnospiraceae</taxon>
        <taxon>Faecalimonas</taxon>
    </lineage>
</organism>
<evidence type="ECO:0000313" key="3">
    <source>
        <dbReference type="Proteomes" id="UP000294613"/>
    </source>
</evidence>
<sequence>MITIFKNKKDIPQDKEYIELNDIFFNQNTATKLDERAAKYIQMIDGSELLSKYKIRSRFEDITLNTDQLSTGCKTVLNVLYFPDKVFCLKECGNNALEILYSFDVGNVYSEYAMIPFDMEQVKAQTSRECKVIEDYEELKEWWENEE</sequence>
<dbReference type="Proteomes" id="UP000294613">
    <property type="component" value="Unassembled WGS sequence"/>
</dbReference>
<name>A0A4R3JKI0_9FIRM</name>